<keyword evidence="1" id="KW-0812">Transmembrane</keyword>
<dbReference type="Proteomes" id="UP000604046">
    <property type="component" value="Unassembled WGS sequence"/>
</dbReference>
<accession>A0A812I4N9</accession>
<reference evidence="2" key="1">
    <citation type="submission" date="2021-02" db="EMBL/GenBank/DDBJ databases">
        <authorList>
            <person name="Dougan E. K."/>
            <person name="Rhodes N."/>
            <person name="Thang M."/>
            <person name="Chan C."/>
        </authorList>
    </citation>
    <scope>NUCLEOTIDE SEQUENCE</scope>
</reference>
<protein>
    <submittedName>
        <fullName evidence="2">HCc2 protein</fullName>
    </submittedName>
</protein>
<comment type="caution">
    <text evidence="2">The sequence shown here is derived from an EMBL/GenBank/DDBJ whole genome shotgun (WGS) entry which is preliminary data.</text>
</comment>
<dbReference type="OrthoDB" id="414745at2759"/>
<keyword evidence="1" id="KW-1133">Transmembrane helix</keyword>
<keyword evidence="1" id="KW-0472">Membrane</keyword>
<dbReference type="EMBL" id="CAJNDS010000151">
    <property type="protein sequence ID" value="CAE6970901.1"/>
    <property type="molecule type" value="Genomic_DNA"/>
</dbReference>
<proteinExistence type="predicted"/>
<gene>
    <name evidence="2" type="primary">HCc2</name>
    <name evidence="2" type="ORF">SNAT2548_LOCUS2535</name>
</gene>
<name>A0A812I4N9_9DINO</name>
<evidence type="ECO:0000313" key="2">
    <source>
        <dbReference type="EMBL" id="CAE6970901.1"/>
    </source>
</evidence>
<organism evidence="2 3">
    <name type="scientific">Symbiodinium natans</name>
    <dbReference type="NCBI Taxonomy" id="878477"/>
    <lineage>
        <taxon>Eukaryota</taxon>
        <taxon>Sar</taxon>
        <taxon>Alveolata</taxon>
        <taxon>Dinophyceae</taxon>
        <taxon>Suessiales</taxon>
        <taxon>Symbiodiniaceae</taxon>
        <taxon>Symbiodinium</taxon>
    </lineage>
</organism>
<dbReference type="AlphaFoldDB" id="A0A812I4N9"/>
<feature type="transmembrane region" description="Helical" evidence="1">
    <location>
        <begin position="178"/>
        <end position="202"/>
    </location>
</feature>
<sequence length="253" mass="27900">MLQQMAEFDVRAAKCTVAADRQAVQQQVQELFRSEHPWSTREGPDSVDEGELCTEVKLQTLALEFCDPLDRFNTYIRGTLRESVIAQIGNELEVPWQMCLAAFLPMIFYSSVNILGCDNGPCLESARLSGYSSVAQYMVVQAVGWALCIVMAFPLTYPILLRMVKLVLSHGDGPVHQVLACTCCPLAFEYSYVCGGLIWAALVSLVESYSATQLIVFLVIMAVLAAQVLCLFCGNSHHKQASCRCVRRQAAAS</sequence>
<evidence type="ECO:0000313" key="3">
    <source>
        <dbReference type="Proteomes" id="UP000604046"/>
    </source>
</evidence>
<evidence type="ECO:0000256" key="1">
    <source>
        <dbReference type="SAM" id="Phobius"/>
    </source>
</evidence>
<keyword evidence="3" id="KW-1185">Reference proteome</keyword>
<feature type="transmembrane region" description="Helical" evidence="1">
    <location>
        <begin position="214"/>
        <end position="234"/>
    </location>
</feature>
<feature type="transmembrane region" description="Helical" evidence="1">
    <location>
        <begin position="135"/>
        <end position="157"/>
    </location>
</feature>